<keyword evidence="3" id="KW-1133">Transmembrane helix</keyword>
<dbReference type="NCBIfam" id="TIGR01352">
    <property type="entry name" value="tonB_Cterm"/>
    <property type="match status" value="1"/>
</dbReference>
<reference evidence="6 7" key="1">
    <citation type="submission" date="2021-04" db="EMBL/GenBank/DDBJ databases">
        <authorList>
            <person name="Pira H."/>
            <person name="Risdian C."/>
            <person name="Wink J."/>
        </authorList>
    </citation>
    <scope>NUCLEOTIDE SEQUENCE [LARGE SCALE GENOMIC DNA]</scope>
    <source>
        <strain evidence="6 7">WHA3</strain>
    </source>
</reference>
<dbReference type="EMBL" id="JAGSPA010000003">
    <property type="protein sequence ID" value="MBV7256916.1"/>
    <property type="molecule type" value="Genomic_DNA"/>
</dbReference>
<dbReference type="InterPro" id="IPR006260">
    <property type="entry name" value="TonB/TolA_C"/>
</dbReference>
<evidence type="ECO:0000256" key="4">
    <source>
        <dbReference type="ARBA" id="ARBA00023136"/>
    </source>
</evidence>
<dbReference type="Proteomes" id="UP000722336">
    <property type="component" value="Unassembled WGS sequence"/>
</dbReference>
<gene>
    <name evidence="6" type="ORF">KCG44_08985</name>
</gene>
<sequence>MKVQRQIALMQDYPRSAVMRGDEGVARIRVHVLSDGTIGDVDLIQKTGSGILDREAIRMPNRVKHIPPPPDGQPHMVEIAVQFRLGSD</sequence>
<feature type="domain" description="TonB C-terminal" evidence="5">
    <location>
        <begin position="1"/>
        <end position="88"/>
    </location>
</feature>
<dbReference type="PROSITE" id="PS52015">
    <property type="entry name" value="TONB_CTD"/>
    <property type="match status" value="1"/>
</dbReference>
<organism evidence="6 7">
    <name type="scientific">Pacificimonas pallii</name>
    <dbReference type="NCBI Taxonomy" id="2827236"/>
    <lineage>
        <taxon>Bacteria</taxon>
        <taxon>Pseudomonadati</taxon>
        <taxon>Pseudomonadota</taxon>
        <taxon>Alphaproteobacteria</taxon>
        <taxon>Sphingomonadales</taxon>
        <taxon>Sphingosinicellaceae</taxon>
        <taxon>Pacificimonas</taxon>
    </lineage>
</organism>
<comment type="subcellular location">
    <subcellularLocation>
        <location evidence="1">Membrane</location>
        <topology evidence="1">Single-pass membrane protein</topology>
    </subcellularLocation>
</comment>
<dbReference type="InterPro" id="IPR037682">
    <property type="entry name" value="TonB_C"/>
</dbReference>
<dbReference type="RefSeq" id="WP_218445753.1">
    <property type="nucleotide sequence ID" value="NZ_JAGSPA010000003.1"/>
</dbReference>
<keyword evidence="2" id="KW-0812">Transmembrane</keyword>
<evidence type="ECO:0000313" key="7">
    <source>
        <dbReference type="Proteomes" id="UP000722336"/>
    </source>
</evidence>
<evidence type="ECO:0000256" key="2">
    <source>
        <dbReference type="ARBA" id="ARBA00022692"/>
    </source>
</evidence>
<accession>A0ABS6SG70</accession>
<keyword evidence="4" id="KW-0472">Membrane</keyword>
<evidence type="ECO:0000313" key="6">
    <source>
        <dbReference type="EMBL" id="MBV7256916.1"/>
    </source>
</evidence>
<keyword evidence="7" id="KW-1185">Reference proteome</keyword>
<evidence type="ECO:0000256" key="3">
    <source>
        <dbReference type="ARBA" id="ARBA00022989"/>
    </source>
</evidence>
<dbReference type="Pfam" id="PF03544">
    <property type="entry name" value="TonB_C"/>
    <property type="match status" value="1"/>
</dbReference>
<evidence type="ECO:0000256" key="1">
    <source>
        <dbReference type="ARBA" id="ARBA00004167"/>
    </source>
</evidence>
<evidence type="ECO:0000259" key="5">
    <source>
        <dbReference type="PROSITE" id="PS52015"/>
    </source>
</evidence>
<proteinExistence type="predicted"/>
<comment type="caution">
    <text evidence="6">The sequence shown here is derived from an EMBL/GenBank/DDBJ whole genome shotgun (WGS) entry which is preliminary data.</text>
</comment>
<protein>
    <submittedName>
        <fullName evidence="6">Energy transducer TonB</fullName>
    </submittedName>
</protein>
<name>A0ABS6SG70_9SPHN</name>